<keyword evidence="2" id="KW-1185">Reference proteome</keyword>
<comment type="caution">
    <text evidence="1">The sequence shown here is derived from an EMBL/GenBank/DDBJ whole genome shotgun (WGS) entry which is preliminary data.</text>
</comment>
<evidence type="ECO:0000313" key="2">
    <source>
        <dbReference type="Proteomes" id="UP000070463"/>
    </source>
</evidence>
<name>A0A133US48_9EURY</name>
<gene>
    <name evidence="1" type="ORF">AKJ37_04030</name>
</gene>
<dbReference type="Proteomes" id="UP000070463">
    <property type="component" value="Unassembled WGS sequence"/>
</dbReference>
<evidence type="ECO:0000313" key="1">
    <source>
        <dbReference type="EMBL" id="KXA96957.1"/>
    </source>
</evidence>
<protein>
    <submittedName>
        <fullName evidence="1">Uncharacterized protein</fullName>
    </submittedName>
</protein>
<proteinExistence type="predicted"/>
<sequence length="114" mass="13009">MSRNRGVPQKSAIFPRKSAVFPVISLNYKRGRGRLLVRLRMKDASPTEYNPHSNYTHSGFDDILVCAFVAHIPANEVHLLDEALESIDSLRVVHRQISEGHLYITEDDPRKERG</sequence>
<dbReference type="AlphaFoldDB" id="A0A133US48"/>
<accession>A0A133US48</accession>
<organism evidence="1 2">
    <name type="scientific">candidate division MSBL1 archaeon SCGC-AAA259I09</name>
    <dbReference type="NCBI Taxonomy" id="1698267"/>
    <lineage>
        <taxon>Archaea</taxon>
        <taxon>Methanobacteriati</taxon>
        <taxon>Methanobacteriota</taxon>
        <taxon>candidate division MSBL1</taxon>
    </lineage>
</organism>
<dbReference type="EMBL" id="LHXR01000051">
    <property type="protein sequence ID" value="KXA96957.1"/>
    <property type="molecule type" value="Genomic_DNA"/>
</dbReference>
<reference evidence="1 2" key="1">
    <citation type="journal article" date="2016" name="Sci. Rep.">
        <title>Metabolic traits of an uncultured archaeal lineage -MSBL1- from brine pools of the Red Sea.</title>
        <authorList>
            <person name="Mwirichia R."/>
            <person name="Alam I."/>
            <person name="Rashid M."/>
            <person name="Vinu M."/>
            <person name="Ba-Alawi W."/>
            <person name="Anthony Kamau A."/>
            <person name="Kamanda Ngugi D."/>
            <person name="Goker M."/>
            <person name="Klenk H.P."/>
            <person name="Bajic V."/>
            <person name="Stingl U."/>
        </authorList>
    </citation>
    <scope>NUCLEOTIDE SEQUENCE [LARGE SCALE GENOMIC DNA]</scope>
    <source>
        <strain evidence="1">SCGC-AAA259I09</strain>
    </source>
</reference>